<name>A0A914CLF3_9BILA</name>
<proteinExistence type="predicted"/>
<protein>
    <submittedName>
        <fullName evidence="4">Uncharacterized protein</fullName>
    </submittedName>
</protein>
<dbReference type="WBParaSite" id="ACRNAN_scaffold1211.g27575.t1">
    <property type="protein sequence ID" value="ACRNAN_scaffold1211.g27575.t1"/>
    <property type="gene ID" value="ACRNAN_scaffold1211.g27575"/>
</dbReference>
<dbReference type="AlphaFoldDB" id="A0A914CLF3"/>
<sequence>MLPKIFIFLISSACLVTCDSSWSDGDNWIEASLKASSFYNQLPSSQQNQLENIADSDQLTESQIMQQLSQYGNNQLQGNQRQQFSQWLQQLAQQNLQFMQQARLIFNGLGSQAQPYGQQILQVLQNQNINPNQEDDQVNNIIRNSPSNIRNELLNAWNQLQQYQLQQTQQTSGVGFSFNNDMRTMGTGYSGGYGNYAYNQNARNGYRRDQYGQGQYSQSQYGYGQGSQYRSQYNQGYPNSRYTSQYFNGYSSDSTGFPLPPGLGEYSANSAYTSQYGQQGYKQPSYGQSYTNSYSQGNGYGQVGYGQRYGQGYGQSRQSANSNYGYR</sequence>
<organism evidence="3 4">
    <name type="scientific">Acrobeloides nanus</name>
    <dbReference type="NCBI Taxonomy" id="290746"/>
    <lineage>
        <taxon>Eukaryota</taxon>
        <taxon>Metazoa</taxon>
        <taxon>Ecdysozoa</taxon>
        <taxon>Nematoda</taxon>
        <taxon>Chromadorea</taxon>
        <taxon>Rhabditida</taxon>
        <taxon>Tylenchina</taxon>
        <taxon>Cephalobomorpha</taxon>
        <taxon>Cephaloboidea</taxon>
        <taxon>Cephalobidae</taxon>
        <taxon>Acrobeloides</taxon>
    </lineage>
</organism>
<evidence type="ECO:0000256" key="1">
    <source>
        <dbReference type="SAM" id="MobiDB-lite"/>
    </source>
</evidence>
<feature type="region of interest" description="Disordered" evidence="1">
    <location>
        <begin position="207"/>
        <end position="226"/>
    </location>
</feature>
<reference evidence="4" key="1">
    <citation type="submission" date="2022-11" db="UniProtKB">
        <authorList>
            <consortium name="WormBaseParasite"/>
        </authorList>
    </citation>
    <scope>IDENTIFICATION</scope>
</reference>
<feature type="compositionally biased region" description="Low complexity" evidence="1">
    <location>
        <begin position="211"/>
        <end position="226"/>
    </location>
</feature>
<evidence type="ECO:0000256" key="2">
    <source>
        <dbReference type="SAM" id="SignalP"/>
    </source>
</evidence>
<dbReference type="Proteomes" id="UP000887540">
    <property type="component" value="Unplaced"/>
</dbReference>
<accession>A0A914CLF3</accession>
<feature type="signal peptide" evidence="2">
    <location>
        <begin position="1"/>
        <end position="20"/>
    </location>
</feature>
<keyword evidence="3" id="KW-1185">Reference proteome</keyword>
<evidence type="ECO:0000313" key="3">
    <source>
        <dbReference type="Proteomes" id="UP000887540"/>
    </source>
</evidence>
<feature type="chain" id="PRO_5037885064" evidence="2">
    <location>
        <begin position="21"/>
        <end position="327"/>
    </location>
</feature>
<evidence type="ECO:0000313" key="4">
    <source>
        <dbReference type="WBParaSite" id="ACRNAN_scaffold1211.g27575.t1"/>
    </source>
</evidence>
<keyword evidence="2" id="KW-0732">Signal</keyword>